<sequence>MLGISEEALEDGEVAIYMENSLNLESEVRLFEAAETDDLLEFQKDGVQYRYMLEANLAAELLEGAKGSGPLAKAERVLHYAIYDA</sequence>
<organism evidence="1 2">
    <name type="scientific">Hymenobacter edaphi</name>
    <dbReference type="NCBI Taxonomy" id="2211146"/>
    <lineage>
        <taxon>Bacteria</taxon>
        <taxon>Pseudomonadati</taxon>
        <taxon>Bacteroidota</taxon>
        <taxon>Cytophagia</taxon>
        <taxon>Cytophagales</taxon>
        <taxon>Hymenobacteraceae</taxon>
        <taxon>Hymenobacter</taxon>
    </lineage>
</organism>
<name>A0A328BJR1_9BACT</name>
<evidence type="ECO:0000313" key="2">
    <source>
        <dbReference type="Proteomes" id="UP000248553"/>
    </source>
</evidence>
<keyword evidence="2" id="KW-1185">Reference proteome</keyword>
<dbReference type="Proteomes" id="UP000248553">
    <property type="component" value="Unassembled WGS sequence"/>
</dbReference>
<reference evidence="2" key="1">
    <citation type="submission" date="2018-05" db="EMBL/GenBank/DDBJ databases">
        <authorList>
            <person name="Nie L."/>
        </authorList>
    </citation>
    <scope>NUCLEOTIDE SEQUENCE [LARGE SCALE GENOMIC DNA]</scope>
    <source>
        <strain evidence="2">NL</strain>
    </source>
</reference>
<protein>
    <submittedName>
        <fullName evidence="1">Uncharacterized protein</fullName>
    </submittedName>
</protein>
<gene>
    <name evidence="1" type="ORF">DLM85_11845</name>
</gene>
<accession>A0A328BJR1</accession>
<dbReference type="AlphaFoldDB" id="A0A328BJR1"/>
<evidence type="ECO:0000313" key="1">
    <source>
        <dbReference type="EMBL" id="RAK66895.1"/>
    </source>
</evidence>
<dbReference type="EMBL" id="QHKM01000003">
    <property type="protein sequence ID" value="RAK66895.1"/>
    <property type="molecule type" value="Genomic_DNA"/>
</dbReference>
<comment type="caution">
    <text evidence="1">The sequence shown here is derived from an EMBL/GenBank/DDBJ whole genome shotgun (WGS) entry which is preliminary data.</text>
</comment>
<proteinExistence type="predicted"/>